<protein>
    <recommendedName>
        <fullName evidence="2">Reverse transcriptase Ty1/copia-type domain-containing protein</fullName>
    </recommendedName>
</protein>
<dbReference type="PANTHER" id="PTHR11439:SF467">
    <property type="entry name" value="INTEGRASE CATALYTIC DOMAIN-CONTAINING PROTEIN"/>
    <property type="match status" value="1"/>
</dbReference>
<name>A0AAD2JNQ6_9STRA</name>
<dbReference type="AlphaFoldDB" id="A0AAD2JNQ6"/>
<sequence>MAKHKFERWAKANNVPDIKSYRADHTPFNSATWQNDLALKKQTIDFSGVGAHHQNAVAERAIQTVTKWAWTMLLHQVLHWPDEADVHLWPFAMEHAAYIWNSLPRRDTWLAPLEIFSQSRFPNYNSLHRLHVFGCPTYVLDPKLQNGKKLPKWNPRSRRGMYLGYSPDHASSVAQILNLRTKHVSPQYHFVCDDHFSTVPNSDAGGAANPNQLDANHWFNLVESGRRRARLHQQAIQHRHQAPLPGGNNGGHAPPVPVQPPIPLLPVNQPPIPRVQPVHNQPQEAPNVQNNRNEVADDPSEAIEAGDNDNVDDLSVPEGVAEDENVQQEEETDVPTDVPIPDQATEDDKQEEDETLNRTLRNLQEQAPSRAGRRRFRPRKYGLHALNQNVRHTTINQGFLASLKFNDFVETLRSNEFAKMWALTTDFDQDSETCEWLHPMILAAKANSKDNPGWEEAMNGPLADGYMEAAIKEIETLQQMEVWKVVPRLQSMNVLPSTWAFKCKRYPDGKVRKLKGRFCVRGDRQKDGIDYDSNEIFSPVVSWQTVRLLLILSLVLGLETKQVDYTAAFTHAPIGDKEVFCEMPRGFAEEGKVLKLNKSLYGLKQSPVNFFNFIKGKLENAGFKSQEEVDPCLFISDKVICLVYVDDTLFFSPKEEYRNKAIESLKSQGVAVEIEDSVAGFLGVHIERDESNKTIKLTQKGLTKRIIEALNIDQEPQKHTPALKEPLGKDENGDPANGSFSYASVIGMALYLCGHSRPDIQFAVSQCARFIHGTKRLHEKALIRIGQYLKSSVNEGLILRPTDSFDIECHVDADFAGLYSVEDVMDPTCVKSRTGYVISVCGCPVVWVSRLQTDIATATMEAEYNALSMAMRDILPLRRVFKTEAQGLGLSNETVTSLKTTVWEDNMGCLKLARLKPGQYTPRSKHYAVKYRWF</sequence>
<dbReference type="PANTHER" id="PTHR11439">
    <property type="entry name" value="GAG-POL-RELATED RETROTRANSPOSON"/>
    <property type="match status" value="1"/>
</dbReference>
<dbReference type="InterPro" id="IPR012337">
    <property type="entry name" value="RNaseH-like_sf"/>
</dbReference>
<feature type="compositionally biased region" description="Pro residues" evidence="1">
    <location>
        <begin position="254"/>
        <end position="274"/>
    </location>
</feature>
<reference evidence="3" key="1">
    <citation type="submission" date="2023-08" db="EMBL/GenBank/DDBJ databases">
        <authorList>
            <person name="Audoor S."/>
            <person name="Bilcke G."/>
        </authorList>
    </citation>
    <scope>NUCLEOTIDE SEQUENCE</scope>
</reference>
<feature type="domain" description="Reverse transcriptase Ty1/copia-type" evidence="2">
    <location>
        <begin position="481"/>
        <end position="723"/>
    </location>
</feature>
<evidence type="ECO:0000313" key="4">
    <source>
        <dbReference type="Proteomes" id="UP001295423"/>
    </source>
</evidence>
<dbReference type="EMBL" id="CAKOGP040002331">
    <property type="protein sequence ID" value="CAJ1967493.1"/>
    <property type="molecule type" value="Genomic_DNA"/>
</dbReference>
<gene>
    <name evidence="3" type="ORF">CYCCA115_LOCUS22800</name>
</gene>
<feature type="compositionally biased region" description="Acidic residues" evidence="1">
    <location>
        <begin position="322"/>
        <end position="334"/>
    </location>
</feature>
<accession>A0AAD2JNQ6</accession>
<feature type="compositionally biased region" description="Basic residues" evidence="1">
    <location>
        <begin position="229"/>
        <end position="241"/>
    </location>
</feature>
<evidence type="ECO:0000256" key="1">
    <source>
        <dbReference type="SAM" id="MobiDB-lite"/>
    </source>
</evidence>
<feature type="compositionally biased region" description="Acidic residues" evidence="1">
    <location>
        <begin position="344"/>
        <end position="354"/>
    </location>
</feature>
<feature type="compositionally biased region" description="Polar residues" evidence="1">
    <location>
        <begin position="278"/>
        <end position="293"/>
    </location>
</feature>
<evidence type="ECO:0000259" key="2">
    <source>
        <dbReference type="Pfam" id="PF07727"/>
    </source>
</evidence>
<evidence type="ECO:0000313" key="3">
    <source>
        <dbReference type="EMBL" id="CAJ1967493.1"/>
    </source>
</evidence>
<dbReference type="CDD" id="cd09272">
    <property type="entry name" value="RNase_HI_RT_Ty1"/>
    <property type="match status" value="1"/>
</dbReference>
<feature type="compositionally biased region" description="Polar residues" evidence="1">
    <location>
        <begin position="357"/>
        <end position="367"/>
    </location>
</feature>
<dbReference type="SUPFAM" id="SSF53098">
    <property type="entry name" value="Ribonuclease H-like"/>
    <property type="match status" value="1"/>
</dbReference>
<dbReference type="Pfam" id="PF07727">
    <property type="entry name" value="RVT_2"/>
    <property type="match status" value="1"/>
</dbReference>
<feature type="region of interest" description="Disordered" evidence="1">
    <location>
        <begin position="229"/>
        <end position="294"/>
    </location>
</feature>
<feature type="region of interest" description="Disordered" evidence="1">
    <location>
        <begin position="322"/>
        <end position="378"/>
    </location>
</feature>
<dbReference type="InterPro" id="IPR043502">
    <property type="entry name" value="DNA/RNA_pol_sf"/>
</dbReference>
<organism evidence="3 4">
    <name type="scientific">Cylindrotheca closterium</name>
    <dbReference type="NCBI Taxonomy" id="2856"/>
    <lineage>
        <taxon>Eukaryota</taxon>
        <taxon>Sar</taxon>
        <taxon>Stramenopiles</taxon>
        <taxon>Ochrophyta</taxon>
        <taxon>Bacillariophyta</taxon>
        <taxon>Bacillariophyceae</taxon>
        <taxon>Bacillariophycidae</taxon>
        <taxon>Bacillariales</taxon>
        <taxon>Bacillariaceae</taxon>
        <taxon>Cylindrotheca</taxon>
    </lineage>
</organism>
<keyword evidence="4" id="KW-1185">Reference proteome</keyword>
<dbReference type="Gene3D" id="3.30.420.10">
    <property type="entry name" value="Ribonuclease H-like superfamily/Ribonuclease H"/>
    <property type="match status" value="1"/>
</dbReference>
<proteinExistence type="predicted"/>
<comment type="caution">
    <text evidence="3">The sequence shown here is derived from an EMBL/GenBank/DDBJ whole genome shotgun (WGS) entry which is preliminary data.</text>
</comment>
<dbReference type="GO" id="GO:0003676">
    <property type="term" value="F:nucleic acid binding"/>
    <property type="evidence" value="ECO:0007669"/>
    <property type="project" value="InterPro"/>
</dbReference>
<dbReference type="Proteomes" id="UP001295423">
    <property type="component" value="Unassembled WGS sequence"/>
</dbReference>
<dbReference type="InterPro" id="IPR013103">
    <property type="entry name" value="RVT_2"/>
</dbReference>
<dbReference type="InterPro" id="IPR036397">
    <property type="entry name" value="RNaseH_sf"/>
</dbReference>
<dbReference type="SUPFAM" id="SSF56672">
    <property type="entry name" value="DNA/RNA polymerases"/>
    <property type="match status" value="1"/>
</dbReference>